<organism evidence="1 2">
    <name type="scientific">Vibrio parahaemolyticus</name>
    <dbReference type="NCBI Taxonomy" id="670"/>
    <lineage>
        <taxon>Bacteria</taxon>
        <taxon>Pseudomonadati</taxon>
        <taxon>Pseudomonadota</taxon>
        <taxon>Gammaproteobacteria</taxon>
        <taxon>Vibrionales</taxon>
        <taxon>Vibrionaceae</taxon>
        <taxon>Vibrio</taxon>
    </lineage>
</organism>
<evidence type="ECO:0000313" key="2">
    <source>
        <dbReference type="Proteomes" id="UP000518904"/>
    </source>
</evidence>
<protein>
    <submittedName>
        <fullName evidence="1">L-lactate permease</fullName>
    </submittedName>
</protein>
<evidence type="ECO:0000313" key="1">
    <source>
        <dbReference type="EMBL" id="NMU84543.1"/>
    </source>
</evidence>
<proteinExistence type="predicted"/>
<sequence length="78" mass="8382">KWPAEWLGSLKVDLNDNPGKPMSIVKAWVPYVMLAVILVASRVSPELKGFVQSVSLSFSNILGETGVSAAIQPLYLPG</sequence>
<comment type="caution">
    <text evidence="1">The sequence shown here is derived from an EMBL/GenBank/DDBJ whole genome shotgun (WGS) entry which is preliminary data.</text>
</comment>
<dbReference type="EMBL" id="JABCLB010001863">
    <property type="protein sequence ID" value="NMU84543.1"/>
    <property type="molecule type" value="Genomic_DNA"/>
</dbReference>
<reference evidence="1 2" key="1">
    <citation type="submission" date="2020-04" db="EMBL/GenBank/DDBJ databases">
        <title>Whole-genome sequencing of Vibrio spp. from China reveals different genetic environments of blaCTX-M-14 among diverse lineages.</title>
        <authorList>
            <person name="Zheng Z."/>
            <person name="Ye L."/>
            <person name="Chen S."/>
        </authorList>
    </citation>
    <scope>NUCLEOTIDE SEQUENCE [LARGE SCALE GENOMIC DNA]</scope>
    <source>
        <strain evidence="1 2">Vb0551</strain>
    </source>
</reference>
<name>A0A7Y0SJX2_VIBPH</name>
<gene>
    <name evidence="1" type="ORF">HKB16_16870</name>
</gene>
<feature type="non-terminal residue" evidence="1">
    <location>
        <position position="78"/>
    </location>
</feature>
<dbReference type="AlphaFoldDB" id="A0A7Y0SJX2"/>
<dbReference type="Proteomes" id="UP000518904">
    <property type="component" value="Unassembled WGS sequence"/>
</dbReference>
<feature type="non-terminal residue" evidence="1">
    <location>
        <position position="1"/>
    </location>
</feature>
<accession>A0A7Y0SJX2</accession>